<evidence type="ECO:0000256" key="1">
    <source>
        <dbReference type="SAM" id="MobiDB-lite"/>
    </source>
</evidence>
<feature type="region of interest" description="Disordered" evidence="1">
    <location>
        <begin position="129"/>
        <end position="156"/>
    </location>
</feature>
<organism evidence="2 3">
    <name type="scientific">Paracoccus cavernae</name>
    <dbReference type="NCBI Taxonomy" id="1571207"/>
    <lineage>
        <taxon>Bacteria</taxon>
        <taxon>Pseudomonadati</taxon>
        <taxon>Pseudomonadota</taxon>
        <taxon>Alphaproteobacteria</taxon>
        <taxon>Rhodobacterales</taxon>
        <taxon>Paracoccaceae</taxon>
        <taxon>Paracoccus</taxon>
    </lineage>
</organism>
<accession>A0ABT8D6D9</accession>
<feature type="region of interest" description="Disordered" evidence="1">
    <location>
        <begin position="1"/>
        <end position="93"/>
    </location>
</feature>
<comment type="caution">
    <text evidence="2">The sequence shown here is derived from an EMBL/GenBank/DDBJ whole genome shotgun (WGS) entry which is preliminary data.</text>
</comment>
<dbReference type="EMBL" id="JAUFRC010000001">
    <property type="protein sequence ID" value="MDN3712325.1"/>
    <property type="molecule type" value="Genomic_DNA"/>
</dbReference>
<sequence length="198" mass="20695">MHRSGGASHDDTWSLPGDTEEEVGDRDLFAPSEPVDLPPDQPYMEIGAGADTKPSAAALPDTTAASANAAPVAAPAPQAPTEEPPAHGPRHFLPATVTEDDIPAGAAGYRTGFAIAVMLMLLAVTFTSSPPPRRSGRIRRADDGMAPDDRSGALLAARPDRGPLRRGLIRVARNALRSAGGSDCPLFRAQNFSSSRPR</sequence>
<dbReference type="Proteomes" id="UP001243846">
    <property type="component" value="Unassembled WGS sequence"/>
</dbReference>
<feature type="region of interest" description="Disordered" evidence="1">
    <location>
        <begin position="179"/>
        <end position="198"/>
    </location>
</feature>
<feature type="compositionally biased region" description="Low complexity" evidence="1">
    <location>
        <begin position="54"/>
        <end position="81"/>
    </location>
</feature>
<name>A0ABT8D6D9_9RHOB</name>
<evidence type="ECO:0000313" key="2">
    <source>
        <dbReference type="EMBL" id="MDN3712325.1"/>
    </source>
</evidence>
<reference evidence="3" key="1">
    <citation type="journal article" date="2019" name="Int. J. Syst. Evol. Microbiol.">
        <title>The Global Catalogue of Microorganisms (GCM) 10K type strain sequencing project: providing services to taxonomists for standard genome sequencing and annotation.</title>
        <authorList>
            <consortium name="The Broad Institute Genomics Platform"/>
            <consortium name="The Broad Institute Genome Sequencing Center for Infectious Disease"/>
            <person name="Wu L."/>
            <person name="Ma J."/>
        </authorList>
    </citation>
    <scope>NUCLEOTIDE SEQUENCE [LARGE SCALE GENOMIC DNA]</scope>
    <source>
        <strain evidence="3">CECT 8482</strain>
    </source>
</reference>
<feature type="compositionally biased region" description="Basic and acidic residues" evidence="1">
    <location>
        <begin position="139"/>
        <end position="151"/>
    </location>
</feature>
<keyword evidence="3" id="KW-1185">Reference proteome</keyword>
<evidence type="ECO:0000313" key="3">
    <source>
        <dbReference type="Proteomes" id="UP001243846"/>
    </source>
</evidence>
<protein>
    <submittedName>
        <fullName evidence="2">Uncharacterized protein</fullName>
    </submittedName>
</protein>
<proteinExistence type="predicted"/>
<gene>
    <name evidence="2" type="ORF">QWZ10_12125</name>
</gene>